<dbReference type="PANTHER" id="PTHR43341:SF9">
    <property type="entry name" value="DICARBOXYLIC AMINO ACID PERMEASE"/>
    <property type="match status" value="1"/>
</dbReference>
<dbReference type="InterPro" id="IPR050524">
    <property type="entry name" value="APC_YAT"/>
</dbReference>
<accession>A0A6G1JBK2</accession>
<keyword evidence="3 6" id="KW-1133">Transmembrane helix</keyword>
<keyword evidence="9" id="KW-1185">Reference proteome</keyword>
<dbReference type="InterPro" id="IPR004841">
    <property type="entry name" value="AA-permease/SLC12A_dom"/>
</dbReference>
<evidence type="ECO:0000256" key="1">
    <source>
        <dbReference type="ARBA" id="ARBA00004141"/>
    </source>
</evidence>
<feature type="region of interest" description="Disordered" evidence="5">
    <location>
        <begin position="416"/>
        <end position="439"/>
    </location>
</feature>
<dbReference type="OrthoDB" id="3900342at2759"/>
<gene>
    <name evidence="8" type="ORF">K458DRAFT_173161</name>
</gene>
<protein>
    <recommendedName>
        <fullName evidence="7">Amino acid permease/ SLC12A domain-containing protein</fullName>
    </recommendedName>
</protein>
<feature type="transmembrane region" description="Helical" evidence="6">
    <location>
        <begin position="189"/>
        <end position="216"/>
    </location>
</feature>
<dbReference type="GO" id="GO:0015171">
    <property type="term" value="F:amino acid transmembrane transporter activity"/>
    <property type="evidence" value="ECO:0007669"/>
    <property type="project" value="TreeGrafter"/>
</dbReference>
<feature type="compositionally biased region" description="Polar residues" evidence="5">
    <location>
        <begin position="430"/>
        <end position="439"/>
    </location>
</feature>
<keyword evidence="4 6" id="KW-0472">Membrane</keyword>
<keyword evidence="2 6" id="KW-0812">Transmembrane</keyword>
<dbReference type="EMBL" id="MU005574">
    <property type="protein sequence ID" value="KAF2687944.1"/>
    <property type="molecule type" value="Genomic_DNA"/>
</dbReference>
<feature type="transmembrane region" description="Helical" evidence="6">
    <location>
        <begin position="306"/>
        <end position="334"/>
    </location>
</feature>
<dbReference type="Pfam" id="PF00324">
    <property type="entry name" value="AA_permease"/>
    <property type="match status" value="1"/>
</dbReference>
<sequence>MLVLGITIVLYVMAAQKGYWSGDGPIQDGFTYNPTFTANKYEALCYVIPIIAFGFLGVETFAATAFEARSSRSLRFPSQTIAYFTLGLYFLCLLGQCLNVSWLSDHLPLIYGGIGDSITDTKDLMNPRSSSLTVIALWDWGQKGLAGFLNGAMIFSVMSASNTSLYVASRTLYGLALDVPTTSRAGRMLHSFSVVVPQTGVPARALIFSAMAFFWLPFVNLKQGYAVQYVSLHFPTLHTTLQANTNSFQLIEIVQISSSVSCLIVWAALSCAYLRYYLWLKKCKDHLQEEYAQFVRSTKTYKPFTLLAFAQPLPALTSLAGCLVVFAFCSATWWNSPVTFSKVAIGYAAPIILLAFFIIFKLINRRLWVRTGTDFTKLSQTLDRLKWYKPDEVSPREEQMEATRVLSPPLAASSTVLGSHGNLESPKFAQVTTSGYGQA</sequence>
<dbReference type="Gene3D" id="1.20.1740.10">
    <property type="entry name" value="Amino acid/polyamine transporter I"/>
    <property type="match status" value="1"/>
</dbReference>
<evidence type="ECO:0000256" key="5">
    <source>
        <dbReference type="SAM" id="MobiDB-lite"/>
    </source>
</evidence>
<evidence type="ECO:0000313" key="8">
    <source>
        <dbReference type="EMBL" id="KAF2687944.1"/>
    </source>
</evidence>
<comment type="subcellular location">
    <subcellularLocation>
        <location evidence="1">Membrane</location>
        <topology evidence="1">Multi-pass membrane protein</topology>
    </subcellularLocation>
</comment>
<dbReference type="AlphaFoldDB" id="A0A6G1JBK2"/>
<feature type="transmembrane region" description="Helical" evidence="6">
    <location>
        <begin position="253"/>
        <end position="274"/>
    </location>
</feature>
<dbReference type="Proteomes" id="UP000799291">
    <property type="component" value="Unassembled WGS sequence"/>
</dbReference>
<organism evidence="8 9">
    <name type="scientific">Lentithecium fluviatile CBS 122367</name>
    <dbReference type="NCBI Taxonomy" id="1168545"/>
    <lineage>
        <taxon>Eukaryota</taxon>
        <taxon>Fungi</taxon>
        <taxon>Dikarya</taxon>
        <taxon>Ascomycota</taxon>
        <taxon>Pezizomycotina</taxon>
        <taxon>Dothideomycetes</taxon>
        <taxon>Pleosporomycetidae</taxon>
        <taxon>Pleosporales</taxon>
        <taxon>Massarineae</taxon>
        <taxon>Lentitheciaceae</taxon>
        <taxon>Lentithecium</taxon>
    </lineage>
</organism>
<feature type="transmembrane region" description="Helical" evidence="6">
    <location>
        <begin position="46"/>
        <end position="68"/>
    </location>
</feature>
<feature type="domain" description="Amino acid permease/ SLC12A" evidence="7">
    <location>
        <begin position="3"/>
        <end position="366"/>
    </location>
</feature>
<evidence type="ECO:0000256" key="6">
    <source>
        <dbReference type="SAM" id="Phobius"/>
    </source>
</evidence>
<evidence type="ECO:0000256" key="2">
    <source>
        <dbReference type="ARBA" id="ARBA00022692"/>
    </source>
</evidence>
<dbReference type="PIRSF" id="PIRSF006060">
    <property type="entry name" value="AA_transporter"/>
    <property type="match status" value="1"/>
</dbReference>
<evidence type="ECO:0000313" key="9">
    <source>
        <dbReference type="Proteomes" id="UP000799291"/>
    </source>
</evidence>
<proteinExistence type="predicted"/>
<dbReference type="GO" id="GO:0016020">
    <property type="term" value="C:membrane"/>
    <property type="evidence" value="ECO:0007669"/>
    <property type="project" value="UniProtKB-SubCell"/>
</dbReference>
<evidence type="ECO:0000259" key="7">
    <source>
        <dbReference type="Pfam" id="PF00324"/>
    </source>
</evidence>
<feature type="transmembrane region" description="Helical" evidence="6">
    <location>
        <begin position="340"/>
        <end position="360"/>
    </location>
</feature>
<feature type="transmembrane region" description="Helical" evidence="6">
    <location>
        <begin position="80"/>
        <end position="102"/>
    </location>
</feature>
<name>A0A6G1JBK2_9PLEO</name>
<dbReference type="PANTHER" id="PTHR43341">
    <property type="entry name" value="AMINO ACID PERMEASE"/>
    <property type="match status" value="1"/>
</dbReference>
<evidence type="ECO:0000256" key="4">
    <source>
        <dbReference type="ARBA" id="ARBA00023136"/>
    </source>
</evidence>
<reference evidence="8" key="1">
    <citation type="journal article" date="2020" name="Stud. Mycol.">
        <title>101 Dothideomycetes genomes: a test case for predicting lifestyles and emergence of pathogens.</title>
        <authorList>
            <person name="Haridas S."/>
            <person name="Albert R."/>
            <person name="Binder M."/>
            <person name="Bloem J."/>
            <person name="Labutti K."/>
            <person name="Salamov A."/>
            <person name="Andreopoulos B."/>
            <person name="Baker S."/>
            <person name="Barry K."/>
            <person name="Bills G."/>
            <person name="Bluhm B."/>
            <person name="Cannon C."/>
            <person name="Castanera R."/>
            <person name="Culley D."/>
            <person name="Daum C."/>
            <person name="Ezra D."/>
            <person name="Gonzalez J."/>
            <person name="Henrissat B."/>
            <person name="Kuo A."/>
            <person name="Liang C."/>
            <person name="Lipzen A."/>
            <person name="Lutzoni F."/>
            <person name="Magnuson J."/>
            <person name="Mondo S."/>
            <person name="Nolan M."/>
            <person name="Ohm R."/>
            <person name="Pangilinan J."/>
            <person name="Park H.-J."/>
            <person name="Ramirez L."/>
            <person name="Alfaro M."/>
            <person name="Sun H."/>
            <person name="Tritt A."/>
            <person name="Yoshinaga Y."/>
            <person name="Zwiers L.-H."/>
            <person name="Turgeon B."/>
            <person name="Goodwin S."/>
            <person name="Spatafora J."/>
            <person name="Crous P."/>
            <person name="Grigoriev I."/>
        </authorList>
    </citation>
    <scope>NUCLEOTIDE SEQUENCE</scope>
    <source>
        <strain evidence="8">CBS 122367</strain>
    </source>
</reference>
<evidence type="ECO:0000256" key="3">
    <source>
        <dbReference type="ARBA" id="ARBA00022989"/>
    </source>
</evidence>